<comment type="caution">
    <text evidence="7">The sequence shown here is derived from an EMBL/GenBank/DDBJ whole genome shotgun (WGS) entry which is preliminary data.</text>
</comment>
<keyword evidence="8" id="KW-1185">Reference proteome</keyword>
<keyword evidence="5" id="KW-0472">Membrane</keyword>
<evidence type="ECO:0000256" key="1">
    <source>
        <dbReference type="ARBA" id="ARBA00004236"/>
    </source>
</evidence>
<dbReference type="EMBL" id="RKLQ01000002">
    <property type="protein sequence ID" value="MBX0304091.1"/>
    <property type="molecule type" value="Genomic_DNA"/>
</dbReference>
<protein>
    <submittedName>
        <fullName evidence="7">Glycosyltransferase</fullName>
        <ecNumber evidence="7">2.4.-.-</ecNumber>
    </submittedName>
</protein>
<dbReference type="InterPro" id="IPR029044">
    <property type="entry name" value="Nucleotide-diphossugar_trans"/>
</dbReference>
<reference evidence="7" key="1">
    <citation type="submission" date="2021-06" db="EMBL/GenBank/DDBJ databases">
        <title>Halomicroarcula sp. F24A a new haloarchaeum isolated from saline soil.</title>
        <authorList>
            <person name="Duran-Viseras A."/>
            <person name="Sanchez-Porro C."/>
            <person name="Ventosa A."/>
        </authorList>
    </citation>
    <scope>NUCLEOTIDE SEQUENCE</scope>
    <source>
        <strain evidence="7">F24A</strain>
    </source>
</reference>
<dbReference type="RefSeq" id="WP_220588324.1">
    <property type="nucleotide sequence ID" value="NZ_RKLQ01000002.1"/>
</dbReference>
<feature type="domain" description="Glycosyltransferase 2-like" evidence="6">
    <location>
        <begin position="11"/>
        <end position="123"/>
    </location>
</feature>
<evidence type="ECO:0000313" key="8">
    <source>
        <dbReference type="Proteomes" id="UP000783863"/>
    </source>
</evidence>
<keyword evidence="3 7" id="KW-0328">Glycosyltransferase</keyword>
<proteinExistence type="predicted"/>
<dbReference type="Proteomes" id="UP000783863">
    <property type="component" value="Unassembled WGS sequence"/>
</dbReference>
<evidence type="ECO:0000256" key="3">
    <source>
        <dbReference type="ARBA" id="ARBA00022676"/>
    </source>
</evidence>
<dbReference type="PANTHER" id="PTHR43646:SF2">
    <property type="entry name" value="GLYCOSYLTRANSFERASE 2-LIKE DOMAIN-CONTAINING PROTEIN"/>
    <property type="match status" value="1"/>
</dbReference>
<dbReference type="GO" id="GO:0005886">
    <property type="term" value="C:plasma membrane"/>
    <property type="evidence" value="ECO:0007669"/>
    <property type="project" value="UniProtKB-SubCell"/>
</dbReference>
<name>A0A8J8C874_9EURY</name>
<dbReference type="AlphaFoldDB" id="A0A8J8C874"/>
<evidence type="ECO:0000259" key="6">
    <source>
        <dbReference type="Pfam" id="PF00535"/>
    </source>
</evidence>
<dbReference type="Gene3D" id="3.90.550.10">
    <property type="entry name" value="Spore Coat Polysaccharide Biosynthesis Protein SpsA, Chain A"/>
    <property type="match status" value="1"/>
</dbReference>
<sequence>MSSSTGDPTVSFVVPARNEADYLPATLSSIRSTAASVDHECLVVDGDSDDDTRAIASDHGARVLTCPATGQGDARHRGARHASGQWLAFIDADTRLRPDYTEAMLSFVRDRDLAGANSRCRVTGGWRTVPFECLFNHGLPRLSPPPFPGFNVFVSRPAYFDVGGFASGPNEDLTFSHRLGRAYATATCPRVLVETSGRRMTEDGILRTVGYYTKLEYRRLRAAESRN</sequence>
<dbReference type="EC" id="2.4.-.-" evidence="7"/>
<evidence type="ECO:0000313" key="7">
    <source>
        <dbReference type="EMBL" id="MBX0304091.1"/>
    </source>
</evidence>
<dbReference type="PANTHER" id="PTHR43646">
    <property type="entry name" value="GLYCOSYLTRANSFERASE"/>
    <property type="match status" value="1"/>
</dbReference>
<comment type="subcellular location">
    <subcellularLocation>
        <location evidence="1">Cell membrane</location>
    </subcellularLocation>
</comment>
<organism evidence="7 8">
    <name type="scientific">Haloarcula salinisoli</name>
    <dbReference type="NCBI Taxonomy" id="2487746"/>
    <lineage>
        <taxon>Archaea</taxon>
        <taxon>Methanobacteriati</taxon>
        <taxon>Methanobacteriota</taxon>
        <taxon>Stenosarchaea group</taxon>
        <taxon>Halobacteria</taxon>
        <taxon>Halobacteriales</taxon>
        <taxon>Haloarculaceae</taxon>
        <taxon>Haloarcula</taxon>
    </lineage>
</organism>
<dbReference type="SUPFAM" id="SSF53448">
    <property type="entry name" value="Nucleotide-diphospho-sugar transferases"/>
    <property type="match status" value="1"/>
</dbReference>
<evidence type="ECO:0000256" key="2">
    <source>
        <dbReference type="ARBA" id="ARBA00022475"/>
    </source>
</evidence>
<dbReference type="GO" id="GO:0016757">
    <property type="term" value="F:glycosyltransferase activity"/>
    <property type="evidence" value="ECO:0007669"/>
    <property type="project" value="UniProtKB-KW"/>
</dbReference>
<gene>
    <name evidence="7" type="ORF">EGD98_10470</name>
</gene>
<accession>A0A8J8C874</accession>
<dbReference type="InterPro" id="IPR001173">
    <property type="entry name" value="Glyco_trans_2-like"/>
</dbReference>
<evidence type="ECO:0000256" key="5">
    <source>
        <dbReference type="ARBA" id="ARBA00023136"/>
    </source>
</evidence>
<dbReference type="Pfam" id="PF00535">
    <property type="entry name" value="Glycos_transf_2"/>
    <property type="match status" value="1"/>
</dbReference>
<keyword evidence="2" id="KW-1003">Cell membrane</keyword>
<evidence type="ECO:0000256" key="4">
    <source>
        <dbReference type="ARBA" id="ARBA00022679"/>
    </source>
</evidence>
<keyword evidence="4 7" id="KW-0808">Transferase</keyword>